<dbReference type="InterPro" id="IPR050765">
    <property type="entry name" value="Riboflavin_Biosynth_HTPR"/>
</dbReference>
<dbReference type="PANTHER" id="PTHR38011">
    <property type="entry name" value="DIHYDROFOLATE REDUCTASE FAMILY PROTEIN (AFU_ORTHOLOGUE AFUA_8G06820)"/>
    <property type="match status" value="1"/>
</dbReference>
<feature type="domain" description="Bacterial bifunctional deaminase-reductase C-terminal" evidence="1">
    <location>
        <begin position="4"/>
        <end position="180"/>
    </location>
</feature>
<dbReference type="RefSeq" id="WP_092505783.1">
    <property type="nucleotide sequence ID" value="NZ_LT629695.1"/>
</dbReference>
<dbReference type="SUPFAM" id="SSF53597">
    <property type="entry name" value="Dihydrofolate reductase-like"/>
    <property type="match status" value="1"/>
</dbReference>
<organism evidence="2 3">
    <name type="scientific">Agrococcus jejuensis</name>
    <dbReference type="NCBI Taxonomy" id="399736"/>
    <lineage>
        <taxon>Bacteria</taxon>
        <taxon>Bacillati</taxon>
        <taxon>Actinomycetota</taxon>
        <taxon>Actinomycetes</taxon>
        <taxon>Micrococcales</taxon>
        <taxon>Microbacteriaceae</taxon>
        <taxon>Agrococcus</taxon>
    </lineage>
</organism>
<proteinExistence type="predicted"/>
<dbReference type="AlphaFoldDB" id="A0A1G8FZ84"/>
<dbReference type="GO" id="GO:0009231">
    <property type="term" value="P:riboflavin biosynthetic process"/>
    <property type="evidence" value="ECO:0007669"/>
    <property type="project" value="InterPro"/>
</dbReference>
<reference evidence="3" key="1">
    <citation type="submission" date="2016-10" db="EMBL/GenBank/DDBJ databases">
        <authorList>
            <person name="Varghese N."/>
            <person name="Submissions S."/>
        </authorList>
    </citation>
    <scope>NUCLEOTIDE SEQUENCE [LARGE SCALE GENOMIC DNA]</scope>
    <source>
        <strain evidence="3">DSM 22002</strain>
    </source>
</reference>
<dbReference type="Pfam" id="PF01872">
    <property type="entry name" value="RibD_C"/>
    <property type="match status" value="1"/>
</dbReference>
<evidence type="ECO:0000313" key="3">
    <source>
        <dbReference type="Proteomes" id="UP000198822"/>
    </source>
</evidence>
<accession>A0A1G8FZ84</accession>
<dbReference type="EMBL" id="LT629695">
    <property type="protein sequence ID" value="SDH87447.1"/>
    <property type="molecule type" value="Genomic_DNA"/>
</dbReference>
<dbReference type="STRING" id="399736.SAMN04489720_2686"/>
<evidence type="ECO:0000259" key="1">
    <source>
        <dbReference type="Pfam" id="PF01872"/>
    </source>
</evidence>
<name>A0A1G8FZ84_9MICO</name>
<dbReference type="Gene3D" id="3.40.430.10">
    <property type="entry name" value="Dihydrofolate Reductase, subunit A"/>
    <property type="match status" value="1"/>
</dbReference>
<dbReference type="PANTHER" id="PTHR38011:SF11">
    <property type="entry name" value="2,5-DIAMINO-6-RIBOSYLAMINO-4(3H)-PYRIMIDINONE 5'-PHOSPHATE REDUCTASE"/>
    <property type="match status" value="1"/>
</dbReference>
<dbReference type="InterPro" id="IPR002734">
    <property type="entry name" value="RibDG_C"/>
</dbReference>
<keyword evidence="3" id="KW-1185">Reference proteome</keyword>
<sequence length="189" mass="20342">MRELTYCVATSLDGCIAAPDGSFDAFPIEGDHMHVLMHEFTDTIPAHVQRAVGVEADASRFDTVVMGWRTLTPALDVGIASPYPHLRQIVATRQEREVDAAIALTADPVATVRALKRESGAGIWLAGGGELAGALLPEIDRLVLKVNPLAFGSGIRLFGDAGYDPTAFVRTAVRSFDSGVTILELERRR</sequence>
<dbReference type="InterPro" id="IPR024072">
    <property type="entry name" value="DHFR-like_dom_sf"/>
</dbReference>
<dbReference type="GO" id="GO:0008703">
    <property type="term" value="F:5-amino-6-(5-phosphoribosylamino)uracil reductase activity"/>
    <property type="evidence" value="ECO:0007669"/>
    <property type="project" value="InterPro"/>
</dbReference>
<dbReference type="OrthoDB" id="195113at2"/>
<protein>
    <submittedName>
        <fullName evidence="2">Dihydrofolate reductase</fullName>
    </submittedName>
</protein>
<gene>
    <name evidence="2" type="ORF">SAMN04489720_2686</name>
</gene>
<dbReference type="Proteomes" id="UP000198822">
    <property type="component" value="Chromosome I"/>
</dbReference>
<evidence type="ECO:0000313" key="2">
    <source>
        <dbReference type="EMBL" id="SDH87447.1"/>
    </source>
</evidence>